<keyword evidence="4" id="KW-1185">Reference proteome</keyword>
<keyword evidence="2" id="KW-0413">Isomerase</keyword>
<evidence type="ECO:0000313" key="4">
    <source>
        <dbReference type="Proteomes" id="UP001252243"/>
    </source>
</evidence>
<gene>
    <name evidence="3" type="ORF">J2X01_000350</name>
</gene>
<sequence length="291" mass="30385">MENTPEVLRYAAFSTTPDGGNPAGLVLDARHLDEAGMLAVAAAVGYAETAFVTEPDVDGDPRRSRVRYFSPIAEVPFCGHATIALAVALSVRDGAGSFTFDTPVGPLVIETAGEGADTTASFTAVEPRLAEFDDAVLAELFGLLGVGQGDLDPAYPPRIAYSGNWHPVLVVADRTLFDAFGFDPVAMRRLMDLQGWAATVTILHRIADGEFEARNLFPVGAITEDPATGAAAAAVGAYLRILGLVEPPSRVLIRQGRHVGRPGLLTVDIPAAGGIVVSGRAVRIPAPSADS</sequence>
<evidence type="ECO:0000256" key="1">
    <source>
        <dbReference type="ARBA" id="ARBA00008270"/>
    </source>
</evidence>
<dbReference type="Pfam" id="PF02567">
    <property type="entry name" value="PhzC-PhzF"/>
    <property type="match status" value="1"/>
</dbReference>
<dbReference type="SUPFAM" id="SSF54506">
    <property type="entry name" value="Diaminopimelate epimerase-like"/>
    <property type="match status" value="1"/>
</dbReference>
<name>A0ABU1U7C3_9MICC</name>
<protein>
    <submittedName>
        <fullName evidence="3">PhzF family phenazine biosynthesis protein</fullName>
    </submittedName>
</protein>
<evidence type="ECO:0000256" key="2">
    <source>
        <dbReference type="ARBA" id="ARBA00023235"/>
    </source>
</evidence>
<evidence type="ECO:0000313" key="3">
    <source>
        <dbReference type="EMBL" id="MDR7081081.1"/>
    </source>
</evidence>
<dbReference type="RefSeq" id="WP_310049993.1">
    <property type="nucleotide sequence ID" value="NZ_JAVDVQ010000001.1"/>
</dbReference>
<dbReference type="Gene3D" id="3.10.310.10">
    <property type="entry name" value="Diaminopimelate Epimerase, Chain A, domain 1"/>
    <property type="match status" value="2"/>
</dbReference>
<dbReference type="InterPro" id="IPR003719">
    <property type="entry name" value="Phenazine_PhzF-like"/>
</dbReference>
<dbReference type="Proteomes" id="UP001252243">
    <property type="component" value="Unassembled WGS sequence"/>
</dbReference>
<accession>A0ABU1U7C3</accession>
<dbReference type="PANTHER" id="PTHR13774:SF39">
    <property type="entry name" value="BIOSYNTHESIS PROTEIN, PUTATIVE-RELATED"/>
    <property type="match status" value="1"/>
</dbReference>
<comment type="caution">
    <text evidence="3">The sequence shown here is derived from an EMBL/GenBank/DDBJ whole genome shotgun (WGS) entry which is preliminary data.</text>
</comment>
<dbReference type="EMBL" id="JAVDVQ010000001">
    <property type="protein sequence ID" value="MDR7081081.1"/>
    <property type="molecule type" value="Genomic_DNA"/>
</dbReference>
<comment type="similarity">
    <text evidence="1">Belongs to the PhzF family.</text>
</comment>
<dbReference type="PANTHER" id="PTHR13774">
    <property type="entry name" value="PHENAZINE BIOSYNTHESIS PROTEIN"/>
    <property type="match status" value="1"/>
</dbReference>
<reference evidence="3 4" key="1">
    <citation type="submission" date="2023-07" db="EMBL/GenBank/DDBJ databases">
        <title>Sorghum-associated microbial communities from plants grown in Nebraska, USA.</title>
        <authorList>
            <person name="Schachtman D."/>
        </authorList>
    </citation>
    <scope>NUCLEOTIDE SEQUENCE [LARGE SCALE GENOMIC DNA]</scope>
    <source>
        <strain evidence="3 4">BE167</strain>
    </source>
</reference>
<organism evidence="3 4">
    <name type="scientific">Arthrobacter ginsengisoli</name>
    <dbReference type="NCBI Taxonomy" id="1356565"/>
    <lineage>
        <taxon>Bacteria</taxon>
        <taxon>Bacillati</taxon>
        <taxon>Actinomycetota</taxon>
        <taxon>Actinomycetes</taxon>
        <taxon>Micrococcales</taxon>
        <taxon>Micrococcaceae</taxon>
        <taxon>Arthrobacter</taxon>
    </lineage>
</organism>
<dbReference type="NCBIfam" id="TIGR00654">
    <property type="entry name" value="PhzF_family"/>
    <property type="match status" value="1"/>
</dbReference>
<proteinExistence type="inferred from homology"/>
<dbReference type="PIRSF" id="PIRSF016184">
    <property type="entry name" value="PhzC_PhzF"/>
    <property type="match status" value="1"/>
</dbReference>